<dbReference type="Gene3D" id="1.20.1250.20">
    <property type="entry name" value="MFS general substrate transporter like domains"/>
    <property type="match status" value="1"/>
</dbReference>
<feature type="transmembrane region" description="Helical" evidence="8">
    <location>
        <begin position="410"/>
        <end position="429"/>
    </location>
</feature>
<evidence type="ECO:0000256" key="4">
    <source>
        <dbReference type="ARBA" id="ARBA00022692"/>
    </source>
</evidence>
<dbReference type="InterPro" id="IPR004638">
    <property type="entry name" value="EmrB-like"/>
</dbReference>
<keyword evidence="5 8" id="KW-1133">Transmembrane helix</keyword>
<dbReference type="Gene3D" id="1.20.1720.10">
    <property type="entry name" value="Multidrug resistance protein D"/>
    <property type="match status" value="1"/>
</dbReference>
<evidence type="ECO:0000256" key="5">
    <source>
        <dbReference type="ARBA" id="ARBA00022989"/>
    </source>
</evidence>
<evidence type="ECO:0000259" key="9">
    <source>
        <dbReference type="PROSITE" id="PS50850"/>
    </source>
</evidence>
<dbReference type="SUPFAM" id="SSF103473">
    <property type="entry name" value="MFS general substrate transporter"/>
    <property type="match status" value="1"/>
</dbReference>
<proteinExistence type="predicted"/>
<dbReference type="EMBL" id="RAWB01000772">
    <property type="protein sequence ID" value="RKH39980.1"/>
    <property type="molecule type" value="Genomic_DNA"/>
</dbReference>
<feature type="transmembrane region" description="Helical" evidence="8">
    <location>
        <begin position="154"/>
        <end position="178"/>
    </location>
</feature>
<keyword evidence="4 8" id="KW-0812">Transmembrane</keyword>
<feature type="transmembrane region" description="Helical" evidence="8">
    <location>
        <begin position="248"/>
        <end position="266"/>
    </location>
</feature>
<dbReference type="PANTHER" id="PTHR42718">
    <property type="entry name" value="MAJOR FACILITATOR SUPERFAMILY MULTIDRUG TRANSPORTER MFSC"/>
    <property type="match status" value="1"/>
</dbReference>
<evidence type="ECO:0000256" key="2">
    <source>
        <dbReference type="ARBA" id="ARBA00022448"/>
    </source>
</evidence>
<evidence type="ECO:0000256" key="6">
    <source>
        <dbReference type="ARBA" id="ARBA00023136"/>
    </source>
</evidence>
<feature type="transmembrane region" description="Helical" evidence="8">
    <location>
        <begin position="95"/>
        <end position="115"/>
    </location>
</feature>
<dbReference type="PANTHER" id="PTHR42718:SF46">
    <property type="entry name" value="BLR6921 PROTEIN"/>
    <property type="match status" value="1"/>
</dbReference>
<sequence>MRIEKAVSVSTATASTGSSGSTSTRGSRLASIAVASALFMEFLDSTALSTALPTLSVAFGTDPVHLKLALTSYILALAVLAPASGWIADRYGPRRVFMGAMGVFLLGSVLCGFSQSLAQLVLFRTVQGLGGALMTPVGRLIVVNAAPREKLVSAMSWFTMPALMGPLLGPPLAGFILGVADWPWIFFINVPVGLLGMWAVARFVPALRQPDPGPFDKKGFALAVVAITTLMGAAETLGIGLVPWPAQLGITVVALGAVGAYVRHALRTPRPVLDLRLFRVPTFRASMVGGALVRIGLGATPFLLPLLFQVGLGWGPLEAGLVTIGTGMGAFACKPVAPALIRRVGFRKTLVASNLLTAALTAVPAFFRAGTPIPFIIGTLIFSGFMRSLQFTATNTVAYADLPRESVSNASTVAVVTQQMALSVGISFGGLMLHVARGGGDVRLTPDRFLLPFLAIGLVSSLAGPLFRRLPPDAGAHIGGRSAARG</sequence>
<dbReference type="GO" id="GO:0005886">
    <property type="term" value="C:plasma membrane"/>
    <property type="evidence" value="ECO:0007669"/>
    <property type="project" value="UniProtKB-SubCell"/>
</dbReference>
<keyword evidence="11" id="KW-1185">Reference proteome</keyword>
<feature type="region of interest" description="Disordered" evidence="7">
    <location>
        <begin position="1"/>
        <end position="25"/>
    </location>
</feature>
<dbReference type="PROSITE" id="PS50850">
    <property type="entry name" value="MFS"/>
    <property type="match status" value="1"/>
</dbReference>
<dbReference type="InterPro" id="IPR036259">
    <property type="entry name" value="MFS_trans_sf"/>
</dbReference>
<feature type="transmembrane region" description="Helical" evidence="8">
    <location>
        <begin position="184"/>
        <end position="207"/>
    </location>
</feature>
<feature type="transmembrane region" description="Helical" evidence="8">
    <location>
        <begin position="319"/>
        <end position="337"/>
    </location>
</feature>
<evidence type="ECO:0000256" key="8">
    <source>
        <dbReference type="SAM" id="Phobius"/>
    </source>
</evidence>
<feature type="transmembrane region" description="Helical" evidence="8">
    <location>
        <begin position="287"/>
        <end position="307"/>
    </location>
</feature>
<feature type="transmembrane region" description="Helical" evidence="8">
    <location>
        <begin position="29"/>
        <end position="48"/>
    </location>
</feature>
<evidence type="ECO:0000313" key="10">
    <source>
        <dbReference type="EMBL" id="RKH39980.1"/>
    </source>
</evidence>
<dbReference type="Proteomes" id="UP000272888">
    <property type="component" value="Unassembled WGS sequence"/>
</dbReference>
<comment type="subcellular location">
    <subcellularLocation>
        <location evidence="1">Cell membrane</location>
        <topology evidence="1">Multi-pass membrane protein</topology>
    </subcellularLocation>
</comment>
<keyword evidence="2" id="KW-0813">Transport</keyword>
<keyword evidence="3" id="KW-1003">Cell membrane</keyword>
<protein>
    <submittedName>
        <fullName evidence="10">DHA2 family efflux MFS transporter permease subunit</fullName>
    </submittedName>
</protein>
<dbReference type="InterPro" id="IPR020846">
    <property type="entry name" value="MFS_dom"/>
</dbReference>
<dbReference type="AlphaFoldDB" id="A0A3A8N944"/>
<feature type="transmembrane region" description="Helical" evidence="8">
    <location>
        <begin position="373"/>
        <end position="389"/>
    </location>
</feature>
<dbReference type="NCBIfam" id="TIGR00711">
    <property type="entry name" value="efflux_EmrB"/>
    <property type="match status" value="1"/>
</dbReference>
<dbReference type="CDD" id="cd17503">
    <property type="entry name" value="MFS_LmrB_MDR_like"/>
    <property type="match status" value="1"/>
</dbReference>
<gene>
    <name evidence="10" type="ORF">D7V93_39885</name>
</gene>
<dbReference type="GO" id="GO:0022857">
    <property type="term" value="F:transmembrane transporter activity"/>
    <property type="evidence" value="ECO:0007669"/>
    <property type="project" value="InterPro"/>
</dbReference>
<dbReference type="InterPro" id="IPR011701">
    <property type="entry name" value="MFS"/>
</dbReference>
<keyword evidence="6 8" id="KW-0472">Membrane</keyword>
<feature type="transmembrane region" description="Helical" evidence="8">
    <location>
        <begin position="449"/>
        <end position="467"/>
    </location>
</feature>
<evidence type="ECO:0000256" key="3">
    <source>
        <dbReference type="ARBA" id="ARBA00022475"/>
    </source>
</evidence>
<reference evidence="11" key="1">
    <citation type="submission" date="2018-09" db="EMBL/GenBank/DDBJ databases">
        <authorList>
            <person name="Livingstone P.G."/>
            <person name="Whitworth D.E."/>
        </authorList>
    </citation>
    <scope>NUCLEOTIDE SEQUENCE [LARGE SCALE GENOMIC DNA]</scope>
    <source>
        <strain evidence="11">CA051B</strain>
    </source>
</reference>
<comment type="caution">
    <text evidence="10">The sequence shown here is derived from an EMBL/GenBank/DDBJ whole genome shotgun (WGS) entry which is preliminary data.</text>
</comment>
<name>A0A3A8N944_9BACT</name>
<dbReference type="Pfam" id="PF07690">
    <property type="entry name" value="MFS_1"/>
    <property type="match status" value="2"/>
</dbReference>
<feature type="transmembrane region" description="Helical" evidence="8">
    <location>
        <begin position="219"/>
        <end position="242"/>
    </location>
</feature>
<organism evidence="10 11">
    <name type="scientific">Corallococcus llansteffanensis</name>
    <dbReference type="NCBI Taxonomy" id="2316731"/>
    <lineage>
        <taxon>Bacteria</taxon>
        <taxon>Pseudomonadati</taxon>
        <taxon>Myxococcota</taxon>
        <taxon>Myxococcia</taxon>
        <taxon>Myxococcales</taxon>
        <taxon>Cystobacterineae</taxon>
        <taxon>Myxococcaceae</taxon>
        <taxon>Corallococcus</taxon>
    </lineage>
</organism>
<evidence type="ECO:0000256" key="7">
    <source>
        <dbReference type="SAM" id="MobiDB-lite"/>
    </source>
</evidence>
<evidence type="ECO:0000256" key="1">
    <source>
        <dbReference type="ARBA" id="ARBA00004651"/>
    </source>
</evidence>
<evidence type="ECO:0000313" key="11">
    <source>
        <dbReference type="Proteomes" id="UP000272888"/>
    </source>
</evidence>
<feature type="transmembrane region" description="Helical" evidence="8">
    <location>
        <begin position="121"/>
        <end position="142"/>
    </location>
</feature>
<feature type="domain" description="Major facilitator superfamily (MFS) profile" evidence="9">
    <location>
        <begin position="30"/>
        <end position="475"/>
    </location>
</feature>
<accession>A0A3A8N944</accession>
<feature type="transmembrane region" description="Helical" evidence="8">
    <location>
        <begin position="68"/>
        <end position="88"/>
    </location>
</feature>